<dbReference type="PROSITE" id="PS50127">
    <property type="entry name" value="UBC_2"/>
    <property type="match status" value="1"/>
</dbReference>
<dbReference type="InterPro" id="IPR016135">
    <property type="entry name" value="UBQ-conjugating_enzyme/RWD"/>
</dbReference>
<dbReference type="STRING" id="36087.A0A077ZC16"/>
<reference evidence="2" key="2">
    <citation type="submission" date="2014-03" db="EMBL/GenBank/DDBJ databases">
        <title>The whipworm genome and dual-species transcriptomics of an intimate host-pathogen interaction.</title>
        <authorList>
            <person name="Foth B.J."/>
            <person name="Tsai I.J."/>
            <person name="Reid A.J."/>
            <person name="Bancroft A.J."/>
            <person name="Nichol S."/>
            <person name="Tracey A."/>
            <person name="Holroyd N."/>
            <person name="Cotton J.A."/>
            <person name="Stanley E.J."/>
            <person name="Zarowiecki M."/>
            <person name="Liu J.Z."/>
            <person name="Huckvale T."/>
            <person name="Cooper P.J."/>
            <person name="Grencis R.K."/>
            <person name="Berriman M."/>
        </authorList>
    </citation>
    <scope>NUCLEOTIDE SEQUENCE [LARGE SCALE GENOMIC DNA]</scope>
</reference>
<evidence type="ECO:0000313" key="3">
    <source>
        <dbReference type="Proteomes" id="UP000030665"/>
    </source>
</evidence>
<name>A0A077ZC16_TRITR</name>
<evidence type="ECO:0000259" key="1">
    <source>
        <dbReference type="PROSITE" id="PS50127"/>
    </source>
</evidence>
<dbReference type="Proteomes" id="UP000030665">
    <property type="component" value="Unassembled WGS sequence"/>
</dbReference>
<gene>
    <name evidence="2" type="ORF">TTRE_0000623601</name>
</gene>
<organism evidence="2 3">
    <name type="scientific">Trichuris trichiura</name>
    <name type="common">Whipworm</name>
    <name type="synonym">Trichocephalus trichiurus</name>
    <dbReference type="NCBI Taxonomy" id="36087"/>
    <lineage>
        <taxon>Eukaryota</taxon>
        <taxon>Metazoa</taxon>
        <taxon>Ecdysozoa</taxon>
        <taxon>Nematoda</taxon>
        <taxon>Enoplea</taxon>
        <taxon>Dorylaimia</taxon>
        <taxon>Trichinellida</taxon>
        <taxon>Trichuridae</taxon>
        <taxon>Trichuris</taxon>
    </lineage>
</organism>
<dbReference type="Gene3D" id="3.10.110.10">
    <property type="entry name" value="Ubiquitin Conjugating Enzyme"/>
    <property type="match status" value="1"/>
</dbReference>
<keyword evidence="3" id="KW-1185">Reference proteome</keyword>
<dbReference type="AlphaFoldDB" id="A0A077ZC16"/>
<dbReference type="InterPro" id="IPR000608">
    <property type="entry name" value="UBC"/>
</dbReference>
<dbReference type="Pfam" id="PF00179">
    <property type="entry name" value="UQ_con"/>
    <property type="match status" value="1"/>
</dbReference>
<dbReference type="PANTHER" id="PTHR24067">
    <property type="entry name" value="UBIQUITIN-CONJUGATING ENZYME E2"/>
    <property type="match status" value="1"/>
</dbReference>
<dbReference type="SMART" id="SM00212">
    <property type="entry name" value="UBCc"/>
    <property type="match status" value="1"/>
</dbReference>
<feature type="domain" description="UBC core" evidence="1">
    <location>
        <begin position="5"/>
        <end position="160"/>
    </location>
</feature>
<dbReference type="InterPro" id="IPR050113">
    <property type="entry name" value="Ub_conjugating_enzyme"/>
</dbReference>
<proteinExistence type="predicted"/>
<reference evidence="2" key="1">
    <citation type="submission" date="2014-01" db="EMBL/GenBank/DDBJ databases">
        <authorList>
            <person name="Aslett M."/>
        </authorList>
    </citation>
    <scope>NUCLEOTIDE SEQUENCE</scope>
</reference>
<dbReference type="GO" id="GO:0032446">
    <property type="term" value="P:protein modification by small protein conjugation"/>
    <property type="evidence" value="ECO:0007669"/>
    <property type="project" value="UniProtKB-ARBA"/>
</dbReference>
<evidence type="ECO:0000313" key="2">
    <source>
        <dbReference type="EMBL" id="CDW57936.1"/>
    </source>
</evidence>
<dbReference type="SUPFAM" id="SSF54495">
    <property type="entry name" value="UBC-like"/>
    <property type="match status" value="1"/>
</dbReference>
<sequence>MSERTARLRLQHEYQELQKEKHEEFKVYFKENDIMNWTFEMRGPPGTIYENGIFKGDIKFPTSYPFSPPVVTFASRMFHPNIGQTGRVCMNILHLPSNSQDSDTCWLPTLTVEKVLLSLSCLLAEPNPSSSLNQTAARLLMSDRDEYDRRVKITVEESINKQPSRLAN</sequence>
<dbReference type="OrthoDB" id="9978460at2759"/>
<dbReference type="EMBL" id="HG806238">
    <property type="protein sequence ID" value="CDW57936.1"/>
    <property type="molecule type" value="Genomic_DNA"/>
</dbReference>
<accession>A0A077ZC16</accession>
<protein>
    <submittedName>
        <fullName evidence="2">UQ con domain containing protein</fullName>
    </submittedName>
</protein>